<dbReference type="AlphaFoldDB" id="A0A6I4SK81"/>
<protein>
    <submittedName>
        <fullName evidence="4">DUF1449 family protein</fullName>
    </submittedName>
</protein>
<evidence type="ECO:0000259" key="2">
    <source>
        <dbReference type="Pfam" id="PF07290"/>
    </source>
</evidence>
<feature type="transmembrane region" description="Helical" evidence="1">
    <location>
        <begin position="73"/>
        <end position="91"/>
    </location>
</feature>
<feature type="domain" description="Inner membrane protein YqiJ OB-fold" evidence="2">
    <location>
        <begin position="143"/>
        <end position="205"/>
    </location>
</feature>
<dbReference type="InterPro" id="IPR048376">
    <property type="entry name" value="YqiJ_N"/>
</dbReference>
<reference evidence="4 5" key="1">
    <citation type="submission" date="2019-12" db="EMBL/GenBank/DDBJ databases">
        <title>Genomic-based taxomic classification of the family Erythrobacteraceae.</title>
        <authorList>
            <person name="Xu L."/>
        </authorList>
    </citation>
    <scope>NUCLEOTIDE SEQUENCE [LARGE SCALE GENOMIC DNA]</scope>
    <source>
        <strain evidence="4 5">JCM 17802</strain>
    </source>
</reference>
<name>A0A6I4SK81_9SPHN</name>
<proteinExistence type="predicted"/>
<comment type="caution">
    <text evidence="4">The sequence shown here is derived from an EMBL/GenBank/DDBJ whole genome shotgun (WGS) entry which is preliminary data.</text>
</comment>
<evidence type="ECO:0000313" key="5">
    <source>
        <dbReference type="Proteomes" id="UP000468943"/>
    </source>
</evidence>
<dbReference type="InterPro" id="IPR010840">
    <property type="entry name" value="YqiJ_OB"/>
</dbReference>
<feature type="transmembrane region" description="Helical" evidence="1">
    <location>
        <begin position="103"/>
        <end position="124"/>
    </location>
</feature>
<keyword evidence="1" id="KW-1133">Transmembrane helix</keyword>
<dbReference type="RefSeq" id="WP_160597136.1">
    <property type="nucleotide sequence ID" value="NZ_WTYS01000001.1"/>
</dbReference>
<dbReference type="Proteomes" id="UP000468943">
    <property type="component" value="Unassembled WGS sequence"/>
</dbReference>
<keyword evidence="1" id="KW-0812">Transmembrane</keyword>
<dbReference type="EMBL" id="WTYS01000001">
    <property type="protein sequence ID" value="MXO55858.1"/>
    <property type="molecule type" value="Genomic_DNA"/>
</dbReference>
<organism evidence="4 5">
    <name type="scientific">Pontixanthobacter gangjinensis</name>
    <dbReference type="NCBI Taxonomy" id="1028742"/>
    <lineage>
        <taxon>Bacteria</taxon>
        <taxon>Pseudomonadati</taxon>
        <taxon>Pseudomonadota</taxon>
        <taxon>Alphaproteobacteria</taxon>
        <taxon>Sphingomonadales</taxon>
        <taxon>Erythrobacteraceae</taxon>
        <taxon>Pontixanthobacter</taxon>
    </lineage>
</organism>
<sequence>MNLLADHNLPFAAAFAVMLFLAVAQAIGLADMLGGPDIDVDLDTDIGPESDAISAGGPMDGLLSLIGIGRVPFTIWLAAFLLVFALLGVSIQGFAESLTGGPLYSWLAALIAGGVALPVTGVIARPIAHIMPQDETTAVKVQSLLGRRATIQTGTARTGSPARAQVRDRFGHAHLVMVEPHHTDDALEEGEMVLLVRREGGNFIAARLEERRLSPAD</sequence>
<evidence type="ECO:0000259" key="3">
    <source>
        <dbReference type="Pfam" id="PF21001"/>
    </source>
</evidence>
<dbReference type="Pfam" id="PF07290">
    <property type="entry name" value="YqiJ_OB"/>
    <property type="match status" value="1"/>
</dbReference>
<gene>
    <name evidence="4" type="ORF">GRI36_03080</name>
</gene>
<dbReference type="OrthoDB" id="7207054at2"/>
<dbReference type="Pfam" id="PF21001">
    <property type="entry name" value="YqiJ_N"/>
    <property type="match status" value="1"/>
</dbReference>
<accession>A0A6I4SK81</accession>
<keyword evidence="1" id="KW-0472">Membrane</keyword>
<evidence type="ECO:0000313" key="4">
    <source>
        <dbReference type="EMBL" id="MXO55858.1"/>
    </source>
</evidence>
<keyword evidence="5" id="KW-1185">Reference proteome</keyword>
<evidence type="ECO:0000256" key="1">
    <source>
        <dbReference type="SAM" id="Phobius"/>
    </source>
</evidence>
<feature type="domain" description="Inner membrane protein YqiJ N-terminal" evidence="3">
    <location>
        <begin position="8"/>
        <end position="120"/>
    </location>
</feature>